<evidence type="ECO:0000256" key="1">
    <source>
        <dbReference type="ARBA" id="ARBA00008056"/>
    </source>
</evidence>
<dbReference type="GO" id="GO:0046872">
    <property type="term" value="F:metal ion binding"/>
    <property type="evidence" value="ECO:0007669"/>
    <property type="project" value="UniProtKB-KW"/>
</dbReference>
<dbReference type="PROSITE" id="PS51471">
    <property type="entry name" value="FE2OG_OXY"/>
    <property type="match status" value="1"/>
</dbReference>
<evidence type="ECO:0000256" key="4">
    <source>
        <dbReference type="ARBA" id="ARBA00023004"/>
    </source>
</evidence>
<gene>
    <name evidence="7" type="ORF">NCGR_LOCUS61582</name>
</gene>
<evidence type="ECO:0000313" key="8">
    <source>
        <dbReference type="Proteomes" id="UP000604825"/>
    </source>
</evidence>
<dbReference type="Pfam" id="PF14226">
    <property type="entry name" value="DIOX_N"/>
    <property type="match status" value="1"/>
</dbReference>
<dbReference type="InterPro" id="IPR027443">
    <property type="entry name" value="IPNS-like_sf"/>
</dbReference>
<dbReference type="SUPFAM" id="SSF51197">
    <property type="entry name" value="Clavaminate synthase-like"/>
    <property type="match status" value="1"/>
</dbReference>
<sequence>MADESWRVPSLVQELAATVQEPPSRYLIPEQDRRDGQLAGAEMPEPVPTIDLRRLFASDGADQEATKLRAALQSWGFFLVTEHGIESSLLDSLSTASREFFRKPLEEKQAYSNLIEGKHWQLEGYGNEQVYTQDQILDWGLLHEYSQSCKRVKDGILRAVARLLDLDDDDGIIGQFGDRGSTNARFNYYPACPRPDLVLGVSPHNDACVLTLLLADEHVGGLQFHRDGTWYCVPPVRGRPLLVNVGVSLEIMSNGVFKSPVHRVVTNSQKERMSLAMFYATDLEKEVQPIAELLDEKHPARYKKIKYRDLMAAHYEHFSRRERVIESLNI</sequence>
<keyword evidence="4 5" id="KW-0408">Iron</keyword>
<accession>A0A811S980</accession>
<comment type="similarity">
    <text evidence="1 5">Belongs to the iron/ascorbate-dependent oxidoreductase family.</text>
</comment>
<comment type="caution">
    <text evidence="7">The sequence shown here is derived from an EMBL/GenBank/DDBJ whole genome shotgun (WGS) entry which is preliminary data.</text>
</comment>
<evidence type="ECO:0000313" key="7">
    <source>
        <dbReference type="EMBL" id="CAD6337484.1"/>
    </source>
</evidence>
<evidence type="ECO:0000259" key="6">
    <source>
        <dbReference type="PROSITE" id="PS51471"/>
    </source>
</evidence>
<dbReference type="AlphaFoldDB" id="A0A811S980"/>
<dbReference type="InterPro" id="IPR026992">
    <property type="entry name" value="DIOX_N"/>
</dbReference>
<dbReference type="EMBL" id="CAJGYO010000018">
    <property type="protein sequence ID" value="CAD6337484.1"/>
    <property type="molecule type" value="Genomic_DNA"/>
</dbReference>
<evidence type="ECO:0000256" key="3">
    <source>
        <dbReference type="ARBA" id="ARBA00023002"/>
    </source>
</evidence>
<keyword evidence="3 5" id="KW-0560">Oxidoreductase</keyword>
<dbReference type="InterPro" id="IPR044861">
    <property type="entry name" value="IPNS-like_FE2OG_OXY"/>
</dbReference>
<feature type="domain" description="Fe2OG dioxygenase" evidence="6">
    <location>
        <begin position="180"/>
        <end position="281"/>
    </location>
</feature>
<dbReference type="OrthoDB" id="288590at2759"/>
<dbReference type="Proteomes" id="UP000604825">
    <property type="component" value="Unassembled WGS sequence"/>
</dbReference>
<keyword evidence="8" id="KW-1185">Reference proteome</keyword>
<protein>
    <recommendedName>
        <fullName evidence="6">Fe2OG dioxygenase domain-containing protein</fullName>
    </recommendedName>
</protein>
<proteinExistence type="inferred from homology"/>
<dbReference type="PANTHER" id="PTHR47991">
    <property type="entry name" value="OXOGLUTARATE/IRON-DEPENDENT DIOXYGENASE"/>
    <property type="match status" value="1"/>
</dbReference>
<dbReference type="Pfam" id="PF03171">
    <property type="entry name" value="2OG-FeII_Oxy"/>
    <property type="match status" value="1"/>
</dbReference>
<evidence type="ECO:0000256" key="5">
    <source>
        <dbReference type="RuleBase" id="RU003682"/>
    </source>
</evidence>
<organism evidence="7 8">
    <name type="scientific">Miscanthus lutarioriparius</name>
    <dbReference type="NCBI Taxonomy" id="422564"/>
    <lineage>
        <taxon>Eukaryota</taxon>
        <taxon>Viridiplantae</taxon>
        <taxon>Streptophyta</taxon>
        <taxon>Embryophyta</taxon>
        <taxon>Tracheophyta</taxon>
        <taxon>Spermatophyta</taxon>
        <taxon>Magnoliopsida</taxon>
        <taxon>Liliopsida</taxon>
        <taxon>Poales</taxon>
        <taxon>Poaceae</taxon>
        <taxon>PACMAD clade</taxon>
        <taxon>Panicoideae</taxon>
        <taxon>Andropogonodae</taxon>
        <taxon>Andropogoneae</taxon>
        <taxon>Saccharinae</taxon>
        <taxon>Miscanthus</taxon>
    </lineage>
</organism>
<dbReference type="InterPro" id="IPR050295">
    <property type="entry name" value="Plant_2OG-oxidoreductases"/>
</dbReference>
<reference evidence="7" key="1">
    <citation type="submission" date="2020-10" db="EMBL/GenBank/DDBJ databases">
        <authorList>
            <person name="Han B."/>
            <person name="Lu T."/>
            <person name="Zhao Q."/>
            <person name="Huang X."/>
            <person name="Zhao Y."/>
        </authorList>
    </citation>
    <scope>NUCLEOTIDE SEQUENCE</scope>
</reference>
<evidence type="ECO:0000256" key="2">
    <source>
        <dbReference type="ARBA" id="ARBA00022723"/>
    </source>
</evidence>
<dbReference type="InterPro" id="IPR005123">
    <property type="entry name" value="Oxoglu/Fe-dep_dioxygenase_dom"/>
</dbReference>
<dbReference type="Gene3D" id="2.60.120.330">
    <property type="entry name" value="B-lactam Antibiotic, Isopenicillin N Synthase, Chain"/>
    <property type="match status" value="2"/>
</dbReference>
<keyword evidence="2 5" id="KW-0479">Metal-binding</keyword>
<dbReference type="GO" id="GO:0016491">
    <property type="term" value="F:oxidoreductase activity"/>
    <property type="evidence" value="ECO:0007669"/>
    <property type="project" value="UniProtKB-KW"/>
</dbReference>
<name>A0A811S980_9POAL</name>